<sequence length="77" mass="8839">MNGLLSMIGMQTELEYQMGDDFPFGSPRIRFNVPKGNIPSDKQKCQPKEQHEFTIKGVKIMAASKKDAIKKFNHRKK</sequence>
<gene>
    <name evidence="1" type="ORF">F7D71_12860</name>
</gene>
<dbReference type="EMBL" id="VZBZ01000153">
    <property type="protein sequence ID" value="MQN78727.1"/>
    <property type="molecule type" value="Genomic_DNA"/>
</dbReference>
<dbReference type="Proteomes" id="UP000423156">
    <property type="component" value="Unassembled WGS sequence"/>
</dbReference>
<dbReference type="AlphaFoldDB" id="A0AA90USM1"/>
<dbReference type="RefSeq" id="WP_153093480.1">
    <property type="nucleotide sequence ID" value="NZ_JBALKJ010000003.1"/>
</dbReference>
<evidence type="ECO:0000313" key="1">
    <source>
        <dbReference type="EMBL" id="MQN78727.1"/>
    </source>
</evidence>
<comment type="caution">
    <text evidence="1">The sequence shown here is derived from an EMBL/GenBank/DDBJ whole genome shotgun (WGS) entry which is preliminary data.</text>
</comment>
<name>A0AA90USM1_9BACT</name>
<evidence type="ECO:0000313" key="2">
    <source>
        <dbReference type="Proteomes" id="UP000423156"/>
    </source>
</evidence>
<reference evidence="2" key="1">
    <citation type="submission" date="2019-09" db="EMBL/GenBank/DDBJ databases">
        <title>Distinct polysaccharide growth profiles of human intestinal Prevotella copri isolates.</title>
        <authorList>
            <person name="Fehlner-Peach H."/>
            <person name="Magnabosco C."/>
            <person name="Raghavan V."/>
            <person name="Scher J.U."/>
            <person name="Tett A."/>
            <person name="Cox L.M."/>
            <person name="Gottsegen C."/>
            <person name="Watters A."/>
            <person name="Wiltshire- Gordon J.D."/>
            <person name="Segata N."/>
            <person name="Bonneau R."/>
            <person name="Littman D.R."/>
        </authorList>
    </citation>
    <scope>NUCLEOTIDE SEQUENCE [LARGE SCALE GENOMIC DNA]</scope>
    <source>
        <strain evidence="2">BU41712</strain>
    </source>
</reference>
<accession>A0AA90USM1</accession>
<protein>
    <submittedName>
        <fullName evidence="1">Uncharacterized protein</fullName>
    </submittedName>
</protein>
<proteinExistence type="predicted"/>
<organism evidence="1 2">
    <name type="scientific">Segatella copri</name>
    <dbReference type="NCBI Taxonomy" id="165179"/>
    <lineage>
        <taxon>Bacteria</taxon>
        <taxon>Pseudomonadati</taxon>
        <taxon>Bacteroidota</taxon>
        <taxon>Bacteroidia</taxon>
        <taxon>Bacteroidales</taxon>
        <taxon>Prevotellaceae</taxon>
        <taxon>Segatella</taxon>
    </lineage>
</organism>